<evidence type="ECO:0000313" key="12">
    <source>
        <dbReference type="Proteomes" id="UP001501521"/>
    </source>
</evidence>
<evidence type="ECO:0000256" key="4">
    <source>
        <dbReference type="ARBA" id="ARBA00022679"/>
    </source>
</evidence>
<protein>
    <recommendedName>
        <fullName evidence="8">Methylated-DNA--protein-cysteine methyltransferase</fullName>
        <ecNumber evidence="8">2.1.1.63</ecNumber>
    </recommendedName>
    <alternativeName>
        <fullName evidence="8">6-O-methylguanine-DNA methyltransferase</fullName>
        <shortName evidence="8">MGMT</shortName>
    </alternativeName>
    <alternativeName>
        <fullName evidence="8">O-6-methylguanine-DNA-alkyltransferase</fullName>
    </alternativeName>
</protein>
<dbReference type="SUPFAM" id="SSF53155">
    <property type="entry name" value="Methylated DNA-protein cysteine methyltransferase domain"/>
    <property type="match status" value="1"/>
</dbReference>
<dbReference type="Gene3D" id="1.10.10.10">
    <property type="entry name" value="Winged helix-like DNA-binding domain superfamily/Winged helix DNA-binding domain"/>
    <property type="match status" value="1"/>
</dbReference>
<dbReference type="InterPro" id="IPR008332">
    <property type="entry name" value="MethylG_MeTrfase_N"/>
</dbReference>
<dbReference type="PANTHER" id="PTHR10815:SF5">
    <property type="entry name" value="METHYLATED-DNA--PROTEIN-CYSTEINE METHYLTRANSFERASE"/>
    <property type="match status" value="1"/>
</dbReference>
<comment type="function">
    <text evidence="8">Involved in the cellular defense against the biological effects of O6-methylguanine (O6-MeG) and O4-methylthymine (O4-MeT) in DNA. Repairs the methylated nucleobase in DNA by stoichiometrically transferring the methyl group to a cysteine residue in the enzyme. This is a suicide reaction: the enzyme is irreversibly inactivated.</text>
</comment>
<dbReference type="RefSeq" id="WP_345581528.1">
    <property type="nucleotide sequence ID" value="NZ_BAABLV010000024.1"/>
</dbReference>
<evidence type="ECO:0000259" key="9">
    <source>
        <dbReference type="Pfam" id="PF01035"/>
    </source>
</evidence>
<comment type="similarity">
    <text evidence="8">Belongs to the MGMT family.</text>
</comment>
<dbReference type="EC" id="2.1.1.63" evidence="8"/>
<keyword evidence="6 8" id="KW-0234">DNA repair</keyword>
<dbReference type="InterPro" id="IPR014048">
    <property type="entry name" value="MethylDNA_cys_MeTrfase_DNA-bd"/>
</dbReference>
<keyword evidence="12" id="KW-1185">Reference proteome</keyword>
<dbReference type="NCBIfam" id="TIGR00589">
    <property type="entry name" value="ogt"/>
    <property type="match status" value="1"/>
</dbReference>
<comment type="catalytic activity">
    <reaction evidence="1 8">
        <text>a 4-O-methyl-thymidine in DNA + L-cysteinyl-[protein] = a thymidine in DNA + S-methyl-L-cysteinyl-[protein]</text>
        <dbReference type="Rhea" id="RHEA:53428"/>
        <dbReference type="Rhea" id="RHEA-COMP:10131"/>
        <dbReference type="Rhea" id="RHEA-COMP:10132"/>
        <dbReference type="Rhea" id="RHEA-COMP:13555"/>
        <dbReference type="Rhea" id="RHEA-COMP:13556"/>
        <dbReference type="ChEBI" id="CHEBI:29950"/>
        <dbReference type="ChEBI" id="CHEBI:82612"/>
        <dbReference type="ChEBI" id="CHEBI:137386"/>
        <dbReference type="ChEBI" id="CHEBI:137387"/>
        <dbReference type="EC" id="2.1.1.63"/>
    </reaction>
</comment>
<evidence type="ECO:0000313" key="11">
    <source>
        <dbReference type="EMBL" id="GAA4898607.1"/>
    </source>
</evidence>
<dbReference type="InterPro" id="IPR036388">
    <property type="entry name" value="WH-like_DNA-bd_sf"/>
</dbReference>
<dbReference type="EMBL" id="BAABLV010000024">
    <property type="protein sequence ID" value="GAA4898607.1"/>
    <property type="molecule type" value="Genomic_DNA"/>
</dbReference>
<reference evidence="12" key="1">
    <citation type="journal article" date="2019" name="Int. J. Syst. Evol. Microbiol.">
        <title>The Global Catalogue of Microorganisms (GCM) 10K type strain sequencing project: providing services to taxonomists for standard genome sequencing and annotation.</title>
        <authorList>
            <consortium name="The Broad Institute Genomics Platform"/>
            <consortium name="The Broad Institute Genome Sequencing Center for Infectious Disease"/>
            <person name="Wu L."/>
            <person name="Ma J."/>
        </authorList>
    </citation>
    <scope>NUCLEOTIDE SEQUENCE [LARGE SCALE GENOMIC DNA]</scope>
    <source>
        <strain evidence="12">JCM 19125</strain>
    </source>
</reference>
<comment type="miscellaneous">
    <text evidence="8">This enzyme catalyzes only one turnover and therefore is not strictly catalytic. According to one definition, an enzyme is a biocatalyst that acts repeatedly and over many reaction cycles.</text>
</comment>
<evidence type="ECO:0000256" key="6">
    <source>
        <dbReference type="ARBA" id="ARBA00023204"/>
    </source>
</evidence>
<dbReference type="InterPro" id="IPR001497">
    <property type="entry name" value="MethylDNA_cys_MeTrfase_AS"/>
</dbReference>
<feature type="domain" description="Methylated-DNA-[protein]-cysteine S-methyltransferase DNA binding" evidence="9">
    <location>
        <begin position="76"/>
        <end position="155"/>
    </location>
</feature>
<dbReference type="CDD" id="cd06445">
    <property type="entry name" value="ATase"/>
    <property type="match status" value="1"/>
</dbReference>
<keyword evidence="5 8" id="KW-0227">DNA damage</keyword>
<evidence type="ECO:0000256" key="3">
    <source>
        <dbReference type="ARBA" id="ARBA00022603"/>
    </source>
</evidence>
<dbReference type="PROSITE" id="PS00374">
    <property type="entry name" value="MGMT"/>
    <property type="match status" value="1"/>
</dbReference>
<dbReference type="SUPFAM" id="SSF46767">
    <property type="entry name" value="Methylated DNA-protein cysteine methyltransferase, C-terminal domain"/>
    <property type="match status" value="1"/>
</dbReference>
<dbReference type="PANTHER" id="PTHR10815">
    <property type="entry name" value="METHYLATED-DNA--PROTEIN-CYSTEINE METHYLTRANSFERASE"/>
    <property type="match status" value="1"/>
</dbReference>
<accession>A0ABP9FBL1</accession>
<evidence type="ECO:0000256" key="2">
    <source>
        <dbReference type="ARBA" id="ARBA00022490"/>
    </source>
</evidence>
<evidence type="ECO:0000256" key="5">
    <source>
        <dbReference type="ARBA" id="ARBA00022763"/>
    </source>
</evidence>
<gene>
    <name evidence="11" type="ORF">GCM10025789_15720</name>
</gene>
<dbReference type="Gene3D" id="3.30.160.70">
    <property type="entry name" value="Methylated DNA-protein cysteine methyltransferase domain"/>
    <property type="match status" value="1"/>
</dbReference>
<evidence type="ECO:0000259" key="10">
    <source>
        <dbReference type="Pfam" id="PF02870"/>
    </source>
</evidence>
<dbReference type="InterPro" id="IPR036217">
    <property type="entry name" value="MethylDNA_cys_MeTrfase_DNAb"/>
</dbReference>
<dbReference type="Proteomes" id="UP001501521">
    <property type="component" value="Unassembled WGS sequence"/>
</dbReference>
<keyword evidence="4 8" id="KW-0808">Transferase</keyword>
<dbReference type="Pfam" id="PF02870">
    <property type="entry name" value="Methyltransf_1N"/>
    <property type="match status" value="1"/>
</dbReference>
<comment type="subcellular location">
    <subcellularLocation>
        <location evidence="8">Cytoplasm</location>
    </subcellularLocation>
</comment>
<feature type="domain" description="Methylguanine DNA methyltransferase ribonuclease-like" evidence="10">
    <location>
        <begin position="5"/>
        <end position="71"/>
    </location>
</feature>
<evidence type="ECO:0000256" key="7">
    <source>
        <dbReference type="ARBA" id="ARBA00049348"/>
    </source>
</evidence>
<sequence>MTTHSIMDSPIGPLTIIERDGALAAIYMTEHKHAPAPETFGERVDDALPEVTRQLHQYFDGERTDFDLPLNPVGTEFQKSVWDEMAAIPYGQTLTYGDIAAALGRPTASRAVGAAVGRNPISIVVPCHRVVGHSGKLIGYAGGADRKEYLLAHERGANPAELRSRG</sequence>
<dbReference type="HAMAP" id="MF_00772">
    <property type="entry name" value="OGT"/>
    <property type="match status" value="1"/>
</dbReference>
<comment type="caution">
    <text evidence="11">The sequence shown here is derived from an EMBL/GenBank/DDBJ whole genome shotgun (WGS) entry which is preliminary data.</text>
</comment>
<evidence type="ECO:0000256" key="8">
    <source>
        <dbReference type="HAMAP-Rule" id="MF_00772"/>
    </source>
</evidence>
<dbReference type="InterPro" id="IPR023546">
    <property type="entry name" value="MGMT"/>
</dbReference>
<comment type="catalytic activity">
    <reaction evidence="7 8">
        <text>a 6-O-methyl-2'-deoxyguanosine in DNA + L-cysteinyl-[protein] = S-methyl-L-cysteinyl-[protein] + a 2'-deoxyguanosine in DNA</text>
        <dbReference type="Rhea" id="RHEA:24000"/>
        <dbReference type="Rhea" id="RHEA-COMP:10131"/>
        <dbReference type="Rhea" id="RHEA-COMP:10132"/>
        <dbReference type="Rhea" id="RHEA-COMP:11367"/>
        <dbReference type="Rhea" id="RHEA-COMP:11368"/>
        <dbReference type="ChEBI" id="CHEBI:29950"/>
        <dbReference type="ChEBI" id="CHEBI:82612"/>
        <dbReference type="ChEBI" id="CHEBI:85445"/>
        <dbReference type="ChEBI" id="CHEBI:85448"/>
        <dbReference type="EC" id="2.1.1.63"/>
    </reaction>
</comment>
<dbReference type="Pfam" id="PF01035">
    <property type="entry name" value="DNA_binding_1"/>
    <property type="match status" value="1"/>
</dbReference>
<keyword evidence="2 8" id="KW-0963">Cytoplasm</keyword>
<keyword evidence="3 8" id="KW-0489">Methyltransferase</keyword>
<evidence type="ECO:0000256" key="1">
    <source>
        <dbReference type="ARBA" id="ARBA00001286"/>
    </source>
</evidence>
<organism evidence="11 12">
    <name type="scientific">Tessaracoccus lubricantis</name>
    <dbReference type="NCBI Taxonomy" id="545543"/>
    <lineage>
        <taxon>Bacteria</taxon>
        <taxon>Bacillati</taxon>
        <taxon>Actinomycetota</taxon>
        <taxon>Actinomycetes</taxon>
        <taxon>Propionibacteriales</taxon>
        <taxon>Propionibacteriaceae</taxon>
        <taxon>Tessaracoccus</taxon>
    </lineage>
</organism>
<feature type="active site" description="Nucleophile; methyl group acceptor" evidence="8">
    <location>
        <position position="127"/>
    </location>
</feature>
<proteinExistence type="inferred from homology"/>
<dbReference type="InterPro" id="IPR036631">
    <property type="entry name" value="MGMT_N_sf"/>
</dbReference>
<name>A0ABP9FBL1_9ACTN</name>